<organism evidence="2 3">
    <name type="scientific">Actinomadura alba</name>
    <dbReference type="NCBI Taxonomy" id="406431"/>
    <lineage>
        <taxon>Bacteria</taxon>
        <taxon>Bacillati</taxon>
        <taxon>Actinomycetota</taxon>
        <taxon>Actinomycetes</taxon>
        <taxon>Streptosporangiales</taxon>
        <taxon>Thermomonosporaceae</taxon>
        <taxon>Actinomadura</taxon>
    </lineage>
</organism>
<dbReference type="PANTHER" id="PTHR43244">
    <property type="match status" value="1"/>
</dbReference>
<dbReference type="RefSeq" id="WP_187245577.1">
    <property type="nucleotide sequence ID" value="NZ_BAAAOK010000014.1"/>
</dbReference>
<dbReference type="SUPFAM" id="SSF51679">
    <property type="entry name" value="Bacterial luciferase-like"/>
    <property type="match status" value="1"/>
</dbReference>
<dbReference type="InterPro" id="IPR050564">
    <property type="entry name" value="F420-G6PD/mer"/>
</dbReference>
<dbReference type="PANTHER" id="PTHR43244:SF2">
    <property type="entry name" value="CONSERVED HYPOTHETICAL ALANINE AND PROLINE-RICH PROTEIN"/>
    <property type="match status" value="1"/>
</dbReference>
<gene>
    <name evidence="2" type="ORF">HKK74_24000</name>
</gene>
<dbReference type="InterPro" id="IPR019922">
    <property type="entry name" value="Lucif-like_OxRdatse_MSMEG_4141"/>
</dbReference>
<proteinExistence type="predicted"/>
<accession>A0ABR7LUT0</accession>
<evidence type="ECO:0000313" key="2">
    <source>
        <dbReference type="EMBL" id="MBC6468534.1"/>
    </source>
</evidence>
<dbReference type="InterPro" id="IPR036661">
    <property type="entry name" value="Luciferase-like_sf"/>
</dbReference>
<dbReference type="Gene3D" id="3.20.20.30">
    <property type="entry name" value="Luciferase-like domain"/>
    <property type="match status" value="1"/>
</dbReference>
<evidence type="ECO:0000313" key="3">
    <source>
        <dbReference type="Proteomes" id="UP000805614"/>
    </source>
</evidence>
<dbReference type="Pfam" id="PF00296">
    <property type="entry name" value="Bac_luciferase"/>
    <property type="match status" value="1"/>
</dbReference>
<feature type="domain" description="Luciferase-like" evidence="1">
    <location>
        <begin position="24"/>
        <end position="277"/>
    </location>
</feature>
<dbReference type="InterPro" id="IPR011251">
    <property type="entry name" value="Luciferase-like_dom"/>
</dbReference>
<name>A0ABR7LUT0_9ACTN</name>
<protein>
    <submittedName>
        <fullName evidence="2">TIGR03620 family F420-dependent LLM class oxidoreductase</fullName>
    </submittedName>
</protein>
<comment type="caution">
    <text evidence="2">The sequence shown here is derived from an EMBL/GenBank/DDBJ whole genome shotgun (WGS) entry which is preliminary data.</text>
</comment>
<dbReference type="NCBIfam" id="TIGR03620">
    <property type="entry name" value="F420_MSMEG_4141"/>
    <property type="match status" value="1"/>
</dbReference>
<sequence>MAERIFDIPALKRRMTRVGVWSATLGAEPAAFEQEAAAEIESLGYGTLWIGEAPSSKEALTHSAILLQGTRRLTVATGIANIWARDAIAAANGANTLAEAFDGRFLFGLGVSHAPLVQPRGHDYRNPLEAMRNYLDAMDATEFAGPLPEQPPRMLAALRTRMLELSAERTEGAHTYFVTPLHTSRARDILGDKPVLAPEQALVLETDPGRAREIARRYMAFYLSLPNYLNNLRELGWDEEDLAAGGSDAVVDAIVVWGDEETVAARVREHYAAGADHVCVQPLADDSRQVLEHLRRLAPVLIEG</sequence>
<reference evidence="2 3" key="1">
    <citation type="submission" date="2020-06" db="EMBL/GenBank/DDBJ databases">
        <title>Actinomadura xiongansis sp. nov., isolated from soil of Baiyangdian.</title>
        <authorList>
            <person name="Zhang X."/>
        </authorList>
    </citation>
    <scope>NUCLEOTIDE SEQUENCE [LARGE SCALE GENOMIC DNA]</scope>
    <source>
        <strain evidence="2 3">HBUM206468</strain>
    </source>
</reference>
<dbReference type="Proteomes" id="UP000805614">
    <property type="component" value="Unassembled WGS sequence"/>
</dbReference>
<dbReference type="EMBL" id="JABVEC010000019">
    <property type="protein sequence ID" value="MBC6468534.1"/>
    <property type="molecule type" value="Genomic_DNA"/>
</dbReference>
<evidence type="ECO:0000259" key="1">
    <source>
        <dbReference type="Pfam" id="PF00296"/>
    </source>
</evidence>
<keyword evidence="3" id="KW-1185">Reference proteome</keyword>